<protein>
    <submittedName>
        <fullName evidence="5">Type II toxin-antitoxin system HipA family toxin YjjJ</fullName>
    </submittedName>
</protein>
<proteinExistence type="inferred from homology"/>
<evidence type="ECO:0000256" key="2">
    <source>
        <dbReference type="ARBA" id="ARBA00022679"/>
    </source>
</evidence>
<dbReference type="PANTHER" id="PTHR37419:SF8">
    <property type="entry name" value="TOXIN YJJJ"/>
    <property type="match status" value="1"/>
</dbReference>
<evidence type="ECO:0000256" key="1">
    <source>
        <dbReference type="ARBA" id="ARBA00010164"/>
    </source>
</evidence>
<evidence type="ECO:0000259" key="4">
    <source>
        <dbReference type="Pfam" id="PF07804"/>
    </source>
</evidence>
<keyword evidence="6" id="KW-1185">Reference proteome</keyword>
<name>A0ABR6RU56_9ENTR</name>
<feature type="domain" description="HipA-like C-terminal" evidence="4">
    <location>
        <begin position="200"/>
        <end position="386"/>
    </location>
</feature>
<organism evidence="5 6">
    <name type="scientific">Kluyvera sichuanensis</name>
    <dbReference type="NCBI Taxonomy" id="2725494"/>
    <lineage>
        <taxon>Bacteria</taxon>
        <taxon>Pseudomonadati</taxon>
        <taxon>Pseudomonadota</taxon>
        <taxon>Gammaproteobacteria</taxon>
        <taxon>Enterobacterales</taxon>
        <taxon>Enterobacteriaceae</taxon>
        <taxon>Kluyvera</taxon>
    </lineage>
</organism>
<keyword evidence="2" id="KW-0808">Transferase</keyword>
<keyword evidence="3" id="KW-0418">Kinase</keyword>
<dbReference type="Pfam" id="PF07804">
    <property type="entry name" value="HipA_C"/>
    <property type="match status" value="1"/>
</dbReference>
<dbReference type="RefSeq" id="WP_185668256.1">
    <property type="nucleotide sequence ID" value="NZ_JABBJF010000010.1"/>
</dbReference>
<comment type="similarity">
    <text evidence="1">Belongs to the HipA Ser/Thr kinase family.</text>
</comment>
<reference evidence="5 6" key="1">
    <citation type="submission" date="2020-04" db="EMBL/GenBank/DDBJ databases">
        <title>The draft genome of Kluyvera sichuanensis strain SCKS090646.</title>
        <authorList>
            <person name="Wei L."/>
            <person name="Liu L."/>
            <person name="Feng Y."/>
            <person name="Zong Z."/>
        </authorList>
    </citation>
    <scope>NUCLEOTIDE SEQUENCE [LARGE SCALE GENOMIC DNA]</scope>
    <source>
        <strain evidence="5 6">090646</strain>
    </source>
</reference>
<dbReference type="InterPro" id="IPR012893">
    <property type="entry name" value="HipA-like_C"/>
</dbReference>
<accession>A0ABR6RU56</accession>
<dbReference type="InterPro" id="IPR052028">
    <property type="entry name" value="HipA_Ser/Thr_kinase"/>
</dbReference>
<evidence type="ECO:0000313" key="6">
    <source>
        <dbReference type="Proteomes" id="UP000607331"/>
    </source>
</evidence>
<dbReference type="PANTHER" id="PTHR37419">
    <property type="entry name" value="SERINE/THREONINE-PROTEIN KINASE TOXIN HIPA"/>
    <property type="match status" value="1"/>
</dbReference>
<dbReference type="EMBL" id="JABBJF010000010">
    <property type="protein sequence ID" value="MBC1186621.1"/>
    <property type="molecule type" value="Genomic_DNA"/>
</dbReference>
<sequence length="446" mass="49103">MSALTDLLLQGPRSAPELRQVLAISQATFSRLVSAHDEVLQFGKARATRYALIKPIRGVSTFPLWQVDEQGNARQFGVLYPCWPQGSCLVALSSGEWQWFDGLPWYLTDLRPQGFLGRAWGRAVATQTHLPDDIRLWQEDEVLYGLRVYMGENAGGWLIGEENYQRWLIAPERVAVAQCDKTSYYARLAEEAIAGDIVGSSAGGEQPKFGCYVQTAQGNQNVLVKFSAREQNTVSERWGDLLIAESIALSVLSATDIDASHATAFCCSDTGQVFLESLRFDCVGVHGRRPIVSLEALQSEFVSSPGAWPTVTSQLSAKGIIAEYSHQQTAKIWAFGRLIANSDMHAGNLSFYLSATPMVIAPVYDMLPMSFAPSSSGAMRSEAVDIKVDPTVSKAAWEFALPLAEQFWQRVQDDPRISAGFHDIARAMLEKLTSAAVIIGRLAWRC</sequence>
<dbReference type="NCBIfam" id="NF007297">
    <property type="entry name" value="PRK09775.1"/>
    <property type="match status" value="1"/>
</dbReference>
<comment type="caution">
    <text evidence="5">The sequence shown here is derived from an EMBL/GenBank/DDBJ whole genome shotgun (WGS) entry which is preliminary data.</text>
</comment>
<evidence type="ECO:0000256" key="3">
    <source>
        <dbReference type="ARBA" id="ARBA00022777"/>
    </source>
</evidence>
<dbReference type="Proteomes" id="UP000607331">
    <property type="component" value="Unassembled WGS sequence"/>
</dbReference>
<gene>
    <name evidence="5" type="primary">yjjJ</name>
    <name evidence="5" type="ORF">HII27_12960</name>
</gene>
<evidence type="ECO:0000313" key="5">
    <source>
        <dbReference type="EMBL" id="MBC1186621.1"/>
    </source>
</evidence>